<feature type="transmembrane region" description="Helical" evidence="3">
    <location>
        <begin position="6"/>
        <end position="25"/>
    </location>
</feature>
<keyword evidence="2 3" id="KW-0472">Membrane</keyword>
<accession>A0A075G1Y7</accession>
<proteinExistence type="predicted"/>
<dbReference type="GO" id="GO:0020037">
    <property type="term" value="F:heme binding"/>
    <property type="evidence" value="ECO:0007669"/>
    <property type="project" value="InterPro"/>
</dbReference>
<comment type="subcellular location">
    <subcellularLocation>
        <location evidence="1">Membrane</location>
    </subcellularLocation>
</comment>
<protein>
    <recommendedName>
        <fullName evidence="5">Cytochrome c maturation protein CcmE</fullName>
    </recommendedName>
</protein>
<dbReference type="GO" id="GO:0005886">
    <property type="term" value="C:plasma membrane"/>
    <property type="evidence" value="ECO:0007669"/>
    <property type="project" value="InterPro"/>
</dbReference>
<organism evidence="4">
    <name type="scientific">uncultured marine group II/III euryarchaeote KM3_04_C05</name>
    <dbReference type="NCBI Taxonomy" id="1457835"/>
    <lineage>
        <taxon>Archaea</taxon>
        <taxon>Methanobacteriati</taxon>
        <taxon>Methanobacteriota</taxon>
        <taxon>environmental samples</taxon>
    </lineage>
</organism>
<dbReference type="GO" id="GO:0017004">
    <property type="term" value="P:cytochrome complex assembly"/>
    <property type="evidence" value="ECO:0007669"/>
    <property type="project" value="InterPro"/>
</dbReference>
<dbReference type="EMBL" id="KF900525">
    <property type="protein sequence ID" value="AIE98075.1"/>
    <property type="molecule type" value="Genomic_DNA"/>
</dbReference>
<evidence type="ECO:0008006" key="5">
    <source>
        <dbReference type="Google" id="ProtNLM"/>
    </source>
</evidence>
<dbReference type="SUPFAM" id="SSF82093">
    <property type="entry name" value="Heme chaperone CcmE"/>
    <property type="match status" value="1"/>
</dbReference>
<keyword evidence="3" id="KW-1133">Transmembrane helix</keyword>
<dbReference type="InterPro" id="IPR012340">
    <property type="entry name" value="NA-bd_OB-fold"/>
</dbReference>
<evidence type="ECO:0000313" key="4">
    <source>
        <dbReference type="EMBL" id="AIE98075.1"/>
    </source>
</evidence>
<sequence>MAGTRVTRVALVGVALAGLIALMFLSIEPETQYSVDEVMSSPLSHEGGVHLRGQVVIDSLDSDSSSFELAGASHTLDIDFSDVAIPDGFEEGHTIAVKGNLINTADGWLLKAREIQTGCPSKYTE</sequence>
<dbReference type="Pfam" id="PF03100">
    <property type="entry name" value="CcmE"/>
    <property type="match status" value="1"/>
</dbReference>
<dbReference type="InterPro" id="IPR004329">
    <property type="entry name" value="CcmE"/>
</dbReference>
<evidence type="ECO:0000256" key="2">
    <source>
        <dbReference type="ARBA" id="ARBA00023136"/>
    </source>
</evidence>
<reference evidence="4" key="1">
    <citation type="journal article" date="2014" name="Genome Biol. Evol.">
        <title>Pangenome evidence for extensive interdomain horizontal transfer affecting lineage core and shell genes in uncultured planktonic thaumarchaeota and euryarchaeota.</title>
        <authorList>
            <person name="Deschamps P."/>
            <person name="Zivanovic Y."/>
            <person name="Moreira D."/>
            <person name="Rodriguez-Valera F."/>
            <person name="Lopez-Garcia P."/>
        </authorList>
    </citation>
    <scope>NUCLEOTIDE SEQUENCE</scope>
</reference>
<dbReference type="AlphaFoldDB" id="A0A075G1Y7"/>
<name>A0A075G1Y7_9EURY</name>
<dbReference type="GO" id="GO:0017003">
    <property type="term" value="P:protein-heme linkage"/>
    <property type="evidence" value="ECO:0007669"/>
    <property type="project" value="InterPro"/>
</dbReference>
<dbReference type="InterPro" id="IPR036127">
    <property type="entry name" value="CcmE-like_sf"/>
</dbReference>
<evidence type="ECO:0000256" key="1">
    <source>
        <dbReference type="ARBA" id="ARBA00004370"/>
    </source>
</evidence>
<dbReference type="Gene3D" id="2.40.50.140">
    <property type="entry name" value="Nucleic acid-binding proteins"/>
    <property type="match status" value="1"/>
</dbReference>
<evidence type="ECO:0000256" key="3">
    <source>
        <dbReference type="SAM" id="Phobius"/>
    </source>
</evidence>
<keyword evidence="3" id="KW-0812">Transmembrane</keyword>